<comment type="caution">
    <text evidence="9">The sequence shown here is derived from an EMBL/GenBank/DDBJ whole genome shotgun (WGS) entry which is preliminary data.</text>
</comment>
<evidence type="ECO:0000256" key="7">
    <source>
        <dbReference type="RuleBase" id="RU363032"/>
    </source>
</evidence>
<keyword evidence="3" id="KW-1003">Cell membrane</keyword>
<dbReference type="PROSITE" id="PS50928">
    <property type="entry name" value="ABC_TM1"/>
    <property type="match status" value="1"/>
</dbReference>
<protein>
    <recommendedName>
        <fullName evidence="8">ABC transmembrane type-1 domain-containing protein</fullName>
    </recommendedName>
</protein>
<keyword evidence="5 7" id="KW-1133">Transmembrane helix</keyword>
<comment type="similarity">
    <text evidence="7">Belongs to the binding-protein-dependent transport system permease family.</text>
</comment>
<dbReference type="SUPFAM" id="SSF161098">
    <property type="entry name" value="MetI-like"/>
    <property type="match status" value="1"/>
</dbReference>
<dbReference type="AlphaFoldDB" id="A0A0P6XDP7"/>
<evidence type="ECO:0000313" key="9">
    <source>
        <dbReference type="EMBL" id="KPL78340.1"/>
    </source>
</evidence>
<dbReference type="CDD" id="cd06261">
    <property type="entry name" value="TM_PBP2"/>
    <property type="match status" value="1"/>
</dbReference>
<feature type="transmembrane region" description="Helical" evidence="7">
    <location>
        <begin position="140"/>
        <end position="167"/>
    </location>
</feature>
<dbReference type="PATRIC" id="fig|1134406.4.peg.3388"/>
<feature type="transmembrane region" description="Helical" evidence="7">
    <location>
        <begin position="251"/>
        <end position="268"/>
    </location>
</feature>
<dbReference type="GO" id="GO:0015226">
    <property type="term" value="F:carnitine transmembrane transporter activity"/>
    <property type="evidence" value="ECO:0007669"/>
    <property type="project" value="TreeGrafter"/>
</dbReference>
<proteinExistence type="inferred from homology"/>
<dbReference type="Pfam" id="PF00528">
    <property type="entry name" value="BPD_transp_1"/>
    <property type="match status" value="1"/>
</dbReference>
<evidence type="ECO:0000256" key="1">
    <source>
        <dbReference type="ARBA" id="ARBA00004141"/>
    </source>
</evidence>
<dbReference type="Gene3D" id="1.10.3720.10">
    <property type="entry name" value="MetI-like"/>
    <property type="match status" value="1"/>
</dbReference>
<sequence length="281" mass="30298">MFEFPEFIYLPLDRWTSALVDWLTVNGEAFFDVVGDVLLSPMLGLEQFLLWIPWWVIILAAAGLAWKQKGWRMALGVTAGLFFIGTLGLWDMAMKTLAIVIAAALLALMIGVPIGIGMARSEKMRGIVRPILDMMQTMPSFVYLIPALMLFGLGKVPALLSTLIYAIPPVIRLTDLGIRQVPADVIEASRAFGATGRQMLLKVQLPLAAPTIMTGVNQTIMMALAMVVIASMIGAGGLGTEVLNGIARLDVGRGFNGGISIVVMAIIIDRLTQSAAQPRTS</sequence>
<dbReference type="InterPro" id="IPR000515">
    <property type="entry name" value="MetI-like"/>
</dbReference>
<keyword evidence="10" id="KW-1185">Reference proteome</keyword>
<comment type="subcellular location">
    <subcellularLocation>
        <location evidence="7">Cell membrane</location>
        <topology evidence="7">Multi-pass membrane protein</topology>
    </subcellularLocation>
    <subcellularLocation>
        <location evidence="1">Membrane</location>
        <topology evidence="1">Multi-pass membrane protein</topology>
    </subcellularLocation>
</comment>
<dbReference type="PANTHER" id="PTHR47737">
    <property type="entry name" value="GLYCINE BETAINE/PROLINE BETAINE TRANSPORT SYSTEM PERMEASE PROTEIN PROW"/>
    <property type="match status" value="1"/>
</dbReference>
<dbReference type="FunFam" id="1.10.3720.10:FF:000001">
    <property type="entry name" value="Glycine betaine ABC transporter, permease"/>
    <property type="match status" value="1"/>
</dbReference>
<feature type="domain" description="ABC transmembrane type-1" evidence="8">
    <location>
        <begin position="93"/>
        <end position="272"/>
    </location>
</feature>
<evidence type="ECO:0000256" key="6">
    <source>
        <dbReference type="ARBA" id="ARBA00023136"/>
    </source>
</evidence>
<evidence type="ECO:0000259" key="8">
    <source>
        <dbReference type="PROSITE" id="PS50928"/>
    </source>
</evidence>
<reference evidence="9 10" key="1">
    <citation type="submission" date="2015-07" db="EMBL/GenBank/DDBJ databases">
        <title>Genome sequence of Ornatilinea apprima DSM 23815.</title>
        <authorList>
            <person name="Hemp J."/>
            <person name="Ward L.M."/>
            <person name="Pace L.A."/>
            <person name="Fischer W.W."/>
        </authorList>
    </citation>
    <scope>NUCLEOTIDE SEQUENCE [LARGE SCALE GENOMIC DNA]</scope>
    <source>
        <strain evidence="9 10">P3M-1</strain>
    </source>
</reference>
<organism evidence="9 10">
    <name type="scientific">Ornatilinea apprima</name>
    <dbReference type="NCBI Taxonomy" id="1134406"/>
    <lineage>
        <taxon>Bacteria</taxon>
        <taxon>Bacillati</taxon>
        <taxon>Chloroflexota</taxon>
        <taxon>Anaerolineae</taxon>
        <taxon>Anaerolineales</taxon>
        <taxon>Anaerolineaceae</taxon>
        <taxon>Ornatilinea</taxon>
    </lineage>
</organism>
<dbReference type="STRING" id="1134406.ADN00_07775"/>
<dbReference type="RefSeq" id="WP_075062412.1">
    <property type="nucleotide sequence ID" value="NZ_LGCL01000019.1"/>
</dbReference>
<evidence type="ECO:0000256" key="2">
    <source>
        <dbReference type="ARBA" id="ARBA00022448"/>
    </source>
</evidence>
<keyword evidence="4 7" id="KW-0812">Transmembrane</keyword>
<dbReference type="GO" id="GO:0015871">
    <property type="term" value="P:choline transport"/>
    <property type="evidence" value="ECO:0007669"/>
    <property type="project" value="TreeGrafter"/>
</dbReference>
<gene>
    <name evidence="9" type="ORF">ADN00_07775</name>
</gene>
<dbReference type="PANTHER" id="PTHR47737:SF1">
    <property type="entry name" value="GLYCINE BETAINE_PROLINE BETAINE TRANSPORT SYSTEM PERMEASE PROTEIN PROW"/>
    <property type="match status" value="1"/>
</dbReference>
<dbReference type="GO" id="GO:0031460">
    <property type="term" value="P:glycine betaine transport"/>
    <property type="evidence" value="ECO:0007669"/>
    <property type="project" value="TreeGrafter"/>
</dbReference>
<accession>A0A0P6XDP7</accession>
<evidence type="ECO:0000256" key="5">
    <source>
        <dbReference type="ARBA" id="ARBA00022989"/>
    </source>
</evidence>
<dbReference type="Proteomes" id="UP000050417">
    <property type="component" value="Unassembled WGS sequence"/>
</dbReference>
<dbReference type="OrthoDB" id="9801163at2"/>
<dbReference type="GO" id="GO:0043190">
    <property type="term" value="C:ATP-binding cassette (ABC) transporter complex"/>
    <property type="evidence" value="ECO:0007669"/>
    <property type="project" value="TreeGrafter"/>
</dbReference>
<evidence type="ECO:0000313" key="10">
    <source>
        <dbReference type="Proteomes" id="UP000050417"/>
    </source>
</evidence>
<evidence type="ECO:0000256" key="4">
    <source>
        <dbReference type="ARBA" id="ARBA00022692"/>
    </source>
</evidence>
<evidence type="ECO:0000256" key="3">
    <source>
        <dbReference type="ARBA" id="ARBA00022475"/>
    </source>
</evidence>
<feature type="transmembrane region" description="Helical" evidence="7">
    <location>
        <begin position="48"/>
        <end position="66"/>
    </location>
</feature>
<dbReference type="EMBL" id="LGCL01000019">
    <property type="protein sequence ID" value="KPL78340.1"/>
    <property type="molecule type" value="Genomic_DNA"/>
</dbReference>
<feature type="transmembrane region" description="Helical" evidence="7">
    <location>
        <begin position="73"/>
        <end position="90"/>
    </location>
</feature>
<feature type="transmembrane region" description="Helical" evidence="7">
    <location>
        <begin position="96"/>
        <end position="119"/>
    </location>
</feature>
<dbReference type="InterPro" id="IPR035906">
    <property type="entry name" value="MetI-like_sf"/>
</dbReference>
<name>A0A0P6XDP7_9CHLR</name>
<keyword evidence="6 7" id="KW-0472">Membrane</keyword>
<dbReference type="GO" id="GO:0005275">
    <property type="term" value="F:amine transmembrane transporter activity"/>
    <property type="evidence" value="ECO:0007669"/>
    <property type="project" value="TreeGrafter"/>
</dbReference>
<feature type="transmembrane region" description="Helical" evidence="7">
    <location>
        <begin position="220"/>
        <end position="239"/>
    </location>
</feature>
<keyword evidence="2 7" id="KW-0813">Transport</keyword>